<feature type="transmembrane region" description="Helical" evidence="1">
    <location>
        <begin position="159"/>
        <end position="181"/>
    </location>
</feature>
<keyword evidence="1" id="KW-1133">Transmembrane helix</keyword>
<dbReference type="STRING" id="7739.C3YUP6"/>
<evidence type="ECO:0000313" key="2">
    <source>
        <dbReference type="EMBL" id="EEN55947.1"/>
    </source>
</evidence>
<dbReference type="AlphaFoldDB" id="C3YUP6"/>
<dbReference type="EMBL" id="GG666554">
    <property type="protein sequence ID" value="EEN55947.1"/>
    <property type="molecule type" value="Genomic_DNA"/>
</dbReference>
<organism>
    <name type="scientific">Branchiostoma floridae</name>
    <name type="common">Florida lancelet</name>
    <name type="synonym">Amphioxus</name>
    <dbReference type="NCBI Taxonomy" id="7739"/>
    <lineage>
        <taxon>Eukaryota</taxon>
        <taxon>Metazoa</taxon>
        <taxon>Chordata</taxon>
        <taxon>Cephalochordata</taxon>
        <taxon>Leptocardii</taxon>
        <taxon>Amphioxiformes</taxon>
        <taxon>Branchiostomatidae</taxon>
        <taxon>Branchiostoma</taxon>
    </lineage>
</organism>
<feature type="transmembrane region" description="Helical" evidence="1">
    <location>
        <begin position="247"/>
        <end position="267"/>
    </location>
</feature>
<feature type="transmembrane region" description="Helical" evidence="1">
    <location>
        <begin position="288"/>
        <end position="305"/>
    </location>
</feature>
<name>C3YUP6_BRAFL</name>
<feature type="transmembrane region" description="Helical" evidence="1">
    <location>
        <begin position="68"/>
        <end position="89"/>
    </location>
</feature>
<proteinExistence type="predicted"/>
<feature type="transmembrane region" description="Helical" evidence="1">
    <location>
        <begin position="202"/>
        <end position="227"/>
    </location>
</feature>
<evidence type="ECO:0000256" key="1">
    <source>
        <dbReference type="SAM" id="Phobius"/>
    </source>
</evidence>
<feature type="transmembrane region" description="Helical" evidence="1">
    <location>
        <begin position="95"/>
        <end position="115"/>
    </location>
</feature>
<dbReference type="InParanoid" id="C3YUP6"/>
<feature type="transmembrane region" description="Helical" evidence="1">
    <location>
        <begin position="127"/>
        <end position="147"/>
    </location>
</feature>
<dbReference type="eggNOG" id="KOG4625">
    <property type="taxonomic scope" value="Eukaryota"/>
</dbReference>
<keyword evidence="1" id="KW-0812">Transmembrane</keyword>
<protein>
    <submittedName>
        <fullName evidence="2">Uncharacterized protein</fullName>
    </submittedName>
</protein>
<sequence length="609" mass="68886">MSVENGSFANVSMLCPYVWDVGDRNISAYCCSSKENQSDTFYLDFGYDTTLAADDPVWWEKRRIAFDIFRLLATLLIAMYFFPIPSINLNIPAKVAIIPLVVLDFSFFIAFLVWLKKEEFIKPLRYYVAFYVVTTGFPIGFVTKFVVASHYDDPENVPLFALFLPHGILFYIIPLIALVFFMKNICQDESGDCDCQCSCSCFWSFWGMVILLAAWVLSMVEITYYVWPQSVPYITYMEYLAPCTLSQALAPLWLLLLCTLVVTHSYFFSSIRKGGKAKSAALHLTPDLLHLYGMCCTAVILTFYYDQHLQIVPGIDQYMKPFWPLLLADLLGITGVLLRLCSHCCSGPVCDYHLACDRFKKTLGIGESYFSHEADKCFCEACHKARGDDDYYTRGKPKKKYAVPVGWTRFGLSLNPTFKDSELNVFDNWHRAYHGTDPDSVKKILQNSSQLLMPGDVALGGRKLGEKEGHFTDDRKPKGFDTAQVFVTPSIVYAAHDAYANPKKFEDNGKVYGARVAFQLCIRPNSYEVGPETVGARGEGKTVDPLFSNNELEWSTKERGGTALYGLLVKLEEWSDDIDVDELRAKLRLLEMLFLLGALGTVEEEDGDD</sequence>
<accession>C3YUP6</accession>
<reference evidence="2" key="1">
    <citation type="journal article" date="2008" name="Nature">
        <title>The amphioxus genome and the evolution of the chordate karyotype.</title>
        <authorList>
            <consortium name="US DOE Joint Genome Institute (JGI-PGF)"/>
            <person name="Putnam N.H."/>
            <person name="Butts T."/>
            <person name="Ferrier D.E.K."/>
            <person name="Furlong R.F."/>
            <person name="Hellsten U."/>
            <person name="Kawashima T."/>
            <person name="Robinson-Rechavi M."/>
            <person name="Shoguchi E."/>
            <person name="Terry A."/>
            <person name="Yu J.-K."/>
            <person name="Benito-Gutierrez E.L."/>
            <person name="Dubchak I."/>
            <person name="Garcia-Fernandez J."/>
            <person name="Gibson-Brown J.J."/>
            <person name="Grigoriev I.V."/>
            <person name="Horton A.C."/>
            <person name="de Jong P.J."/>
            <person name="Jurka J."/>
            <person name="Kapitonov V.V."/>
            <person name="Kohara Y."/>
            <person name="Kuroki Y."/>
            <person name="Lindquist E."/>
            <person name="Lucas S."/>
            <person name="Osoegawa K."/>
            <person name="Pennacchio L.A."/>
            <person name="Salamov A.A."/>
            <person name="Satou Y."/>
            <person name="Sauka-Spengler T."/>
            <person name="Schmutz J."/>
            <person name="Shin-I T."/>
            <person name="Toyoda A."/>
            <person name="Bronner-Fraser M."/>
            <person name="Fujiyama A."/>
            <person name="Holland L.Z."/>
            <person name="Holland P.W.H."/>
            <person name="Satoh N."/>
            <person name="Rokhsar D.S."/>
        </authorList>
    </citation>
    <scope>NUCLEOTIDE SEQUENCE [LARGE SCALE GENOMIC DNA]</scope>
    <source>
        <strain evidence="2">S238N-H82</strain>
        <tissue evidence="2">Testes</tissue>
    </source>
</reference>
<gene>
    <name evidence="2" type="ORF">BRAFLDRAFT_74059</name>
</gene>
<keyword evidence="1" id="KW-0472">Membrane</keyword>